<reference evidence="2 3" key="1">
    <citation type="journal article" date="2013" name="Genome Announc.">
        <title>Complete genome sequence of Simiduia agarivorans SA1(T), a marine bacterium able to degrade a variety of polysaccharides.</title>
        <authorList>
            <person name="Lin S.Y."/>
            <person name="Shieh W.Y."/>
            <person name="Chen J.S."/>
            <person name="Tang S.L."/>
        </authorList>
    </citation>
    <scope>NUCLEOTIDE SEQUENCE [LARGE SCALE GENOMIC DNA]</scope>
    <source>
        <strain evidence="3">DSM 21679 / JCM 13881 / BCRC 17597 / SA1</strain>
    </source>
</reference>
<dbReference type="InterPro" id="IPR027417">
    <property type="entry name" value="P-loop_NTPase"/>
</dbReference>
<protein>
    <submittedName>
        <fullName evidence="2">TPR/sulfotransferase domain-containing protein</fullName>
    </submittedName>
</protein>
<dbReference type="SUPFAM" id="SSF48452">
    <property type="entry name" value="TPR-like"/>
    <property type="match status" value="1"/>
</dbReference>
<evidence type="ECO:0000313" key="2">
    <source>
        <dbReference type="EMBL" id="AFU98991.1"/>
    </source>
</evidence>
<dbReference type="STRING" id="1117647.M5M_09020"/>
<dbReference type="InterPro" id="IPR019734">
    <property type="entry name" value="TPR_rpt"/>
</dbReference>
<dbReference type="Gene3D" id="3.40.50.300">
    <property type="entry name" value="P-loop containing nucleotide triphosphate hydrolases"/>
    <property type="match status" value="1"/>
</dbReference>
<accession>K4KIY1</accession>
<gene>
    <name evidence="2" type="ordered locus">M5M_09020</name>
</gene>
<dbReference type="HOGENOM" id="CLU_017034_1_0_6"/>
<dbReference type="SMART" id="SM00028">
    <property type="entry name" value="TPR"/>
    <property type="match status" value="4"/>
</dbReference>
<keyword evidence="3" id="KW-1185">Reference proteome</keyword>
<keyword evidence="1" id="KW-0808">Transferase</keyword>
<sequence length="523" mass="57514">MTSQNHLLDQTRQALAQENGPQLQQLCKQWLSRFPQAPDGHYVAGVLAGQAEKFALAAKAFERALQLDQNRCDAAIQLARCLVRTGDHARACQLVRLAADDIRGKPWLQDLAGSVLTHIGCHAEALPLYRAAVSAVPSHAEYLSNLSACALFNGETFLAKESLEALLALSPDHPRAWWQYSRLSGIDRQAAIKLVGDRLPRWQGPLNQAYGYYALAKWYEDEQDWPRAANTYQRAAEAAQAVAPPYSGADEKLTVDALIRGFDADWWQKTPAAAPAGNTEGTEPLFIVGLPRTGSTLIDSILSAHSSVTSAGELQFVGLVTKQLTGLKASQALNPAIAAASAGIDPVAVAQGYWQASAYLGLPGGLRTDKLPGNFYYLGLLAKAFPHGRFVHVLRDPLDACFAIYKQLFAGAYPFSYDLDALADYYLGYHRLMAHWRSLLGDRLVEVKYEDLVADPHQQVPQLLQRLGLSMEPDCLAYYQQKQTVATASAAQVREKPHTRSIGRWRHFETLMAPVAEKLRALE</sequence>
<dbReference type="eggNOG" id="COG3118">
    <property type="taxonomic scope" value="Bacteria"/>
</dbReference>
<dbReference type="KEGG" id="saga:M5M_09020"/>
<dbReference type="Pfam" id="PF13469">
    <property type="entry name" value="Sulfotransfer_3"/>
    <property type="match status" value="1"/>
</dbReference>
<organism evidence="2 3">
    <name type="scientific">Simiduia agarivorans (strain DSM 21679 / JCM 13881 / BCRC 17597 / SA1)</name>
    <dbReference type="NCBI Taxonomy" id="1117647"/>
    <lineage>
        <taxon>Bacteria</taxon>
        <taxon>Pseudomonadati</taxon>
        <taxon>Pseudomonadota</taxon>
        <taxon>Gammaproteobacteria</taxon>
        <taxon>Cellvibrionales</taxon>
        <taxon>Cellvibrionaceae</taxon>
        <taxon>Simiduia</taxon>
    </lineage>
</organism>
<dbReference type="Proteomes" id="UP000000466">
    <property type="component" value="Chromosome"/>
</dbReference>
<dbReference type="RefSeq" id="WP_015047156.1">
    <property type="nucleotide sequence ID" value="NC_018868.3"/>
</dbReference>
<dbReference type="AlphaFoldDB" id="K4KIY1"/>
<dbReference type="PANTHER" id="PTHR12788">
    <property type="entry name" value="PROTEIN-TYROSINE SULFOTRANSFERASE 2"/>
    <property type="match status" value="1"/>
</dbReference>
<evidence type="ECO:0000256" key="1">
    <source>
        <dbReference type="ARBA" id="ARBA00022679"/>
    </source>
</evidence>
<dbReference type="InterPro" id="IPR011990">
    <property type="entry name" value="TPR-like_helical_dom_sf"/>
</dbReference>
<dbReference type="GO" id="GO:0008476">
    <property type="term" value="F:protein-tyrosine sulfotransferase activity"/>
    <property type="evidence" value="ECO:0007669"/>
    <property type="project" value="InterPro"/>
</dbReference>
<dbReference type="SUPFAM" id="SSF52540">
    <property type="entry name" value="P-loop containing nucleoside triphosphate hydrolases"/>
    <property type="match status" value="1"/>
</dbReference>
<dbReference type="Gene3D" id="1.25.40.10">
    <property type="entry name" value="Tetratricopeptide repeat domain"/>
    <property type="match status" value="1"/>
</dbReference>
<evidence type="ECO:0000313" key="3">
    <source>
        <dbReference type="Proteomes" id="UP000000466"/>
    </source>
</evidence>
<proteinExistence type="predicted"/>
<dbReference type="PANTHER" id="PTHR12788:SF10">
    <property type="entry name" value="PROTEIN-TYROSINE SULFOTRANSFERASE"/>
    <property type="match status" value="1"/>
</dbReference>
<dbReference type="OrthoDB" id="9815894at2"/>
<name>K4KIY1_SIMAS</name>
<dbReference type="InterPro" id="IPR026634">
    <property type="entry name" value="TPST-like"/>
</dbReference>
<dbReference type="EMBL" id="CP003746">
    <property type="protein sequence ID" value="AFU98991.1"/>
    <property type="molecule type" value="Genomic_DNA"/>
</dbReference>
<dbReference type="Pfam" id="PF13176">
    <property type="entry name" value="TPR_7"/>
    <property type="match status" value="1"/>
</dbReference>